<protein>
    <submittedName>
        <fullName evidence="1">Uncharacterized protein</fullName>
    </submittedName>
</protein>
<evidence type="ECO:0000313" key="2">
    <source>
        <dbReference type="Proteomes" id="UP001549291"/>
    </source>
</evidence>
<organism evidence="1 2">
    <name type="scientific">Bradyrhizobium japonicum</name>
    <dbReference type="NCBI Taxonomy" id="375"/>
    <lineage>
        <taxon>Bacteria</taxon>
        <taxon>Pseudomonadati</taxon>
        <taxon>Pseudomonadota</taxon>
        <taxon>Alphaproteobacteria</taxon>
        <taxon>Hyphomicrobiales</taxon>
        <taxon>Nitrobacteraceae</taxon>
        <taxon>Bradyrhizobium</taxon>
    </lineage>
</organism>
<gene>
    <name evidence="1" type="ORF">ABIF63_001507</name>
</gene>
<comment type="caution">
    <text evidence="1">The sequence shown here is derived from an EMBL/GenBank/DDBJ whole genome shotgun (WGS) entry which is preliminary data.</text>
</comment>
<evidence type="ECO:0000313" key="1">
    <source>
        <dbReference type="EMBL" id="MET4717401.1"/>
    </source>
</evidence>
<keyword evidence="2" id="KW-1185">Reference proteome</keyword>
<name>A0ABV2RKC8_BRAJP</name>
<dbReference type="EMBL" id="JBEPTQ010000002">
    <property type="protein sequence ID" value="MET4717401.1"/>
    <property type="molecule type" value="Genomic_DNA"/>
</dbReference>
<accession>A0ABV2RKC8</accession>
<dbReference type="Proteomes" id="UP001549291">
    <property type="component" value="Unassembled WGS sequence"/>
</dbReference>
<sequence length="91" mass="9745">MMSPSPQLVMPGLYPPGIHVLSAGPKVVDGRDIFAKTRFALLPGHDEISRLRVSHLWISVPVPWLVKSSSSTACCILPSMMTTPSTPCSSA</sequence>
<proteinExistence type="predicted"/>
<reference evidence="1 2" key="1">
    <citation type="submission" date="2024-06" db="EMBL/GenBank/DDBJ databases">
        <title>Genomic Encyclopedia of Type Strains, Phase V (KMG-V): Genome sequencing to study the core and pangenomes of soil and plant-associated prokaryotes.</title>
        <authorList>
            <person name="Whitman W."/>
        </authorList>
    </citation>
    <scope>NUCLEOTIDE SEQUENCE [LARGE SCALE GENOMIC DNA]</scope>
    <source>
        <strain evidence="1 2">USDA 160</strain>
    </source>
</reference>